<organism evidence="1 2">
    <name type="scientific">Dreissena polymorpha</name>
    <name type="common">Zebra mussel</name>
    <name type="synonym">Mytilus polymorpha</name>
    <dbReference type="NCBI Taxonomy" id="45954"/>
    <lineage>
        <taxon>Eukaryota</taxon>
        <taxon>Metazoa</taxon>
        <taxon>Spiralia</taxon>
        <taxon>Lophotrochozoa</taxon>
        <taxon>Mollusca</taxon>
        <taxon>Bivalvia</taxon>
        <taxon>Autobranchia</taxon>
        <taxon>Heteroconchia</taxon>
        <taxon>Euheterodonta</taxon>
        <taxon>Imparidentia</taxon>
        <taxon>Neoheterodontei</taxon>
        <taxon>Myida</taxon>
        <taxon>Dreissenoidea</taxon>
        <taxon>Dreissenidae</taxon>
        <taxon>Dreissena</taxon>
    </lineage>
</organism>
<keyword evidence="2" id="KW-1185">Reference proteome</keyword>
<accession>A0A9D4RH60</accession>
<reference evidence="1" key="2">
    <citation type="submission" date="2020-11" db="EMBL/GenBank/DDBJ databases">
        <authorList>
            <person name="McCartney M.A."/>
            <person name="Auch B."/>
            <person name="Kono T."/>
            <person name="Mallez S."/>
            <person name="Becker A."/>
            <person name="Gohl D.M."/>
            <person name="Silverstein K.A.T."/>
            <person name="Koren S."/>
            <person name="Bechman K.B."/>
            <person name="Herman A."/>
            <person name="Abrahante J.E."/>
            <person name="Garbe J."/>
        </authorList>
    </citation>
    <scope>NUCLEOTIDE SEQUENCE</scope>
    <source>
        <strain evidence="1">Duluth1</strain>
        <tissue evidence="1">Whole animal</tissue>
    </source>
</reference>
<gene>
    <name evidence="1" type="ORF">DPMN_029464</name>
</gene>
<reference evidence="1" key="1">
    <citation type="journal article" date="2019" name="bioRxiv">
        <title>The Genome of the Zebra Mussel, Dreissena polymorpha: A Resource for Invasive Species Research.</title>
        <authorList>
            <person name="McCartney M.A."/>
            <person name="Auch B."/>
            <person name="Kono T."/>
            <person name="Mallez S."/>
            <person name="Zhang Y."/>
            <person name="Obille A."/>
            <person name="Becker A."/>
            <person name="Abrahante J.E."/>
            <person name="Garbe J."/>
            <person name="Badalamenti J.P."/>
            <person name="Herman A."/>
            <person name="Mangelson H."/>
            <person name="Liachko I."/>
            <person name="Sullivan S."/>
            <person name="Sone E.D."/>
            <person name="Koren S."/>
            <person name="Silverstein K.A.T."/>
            <person name="Beckman K.B."/>
            <person name="Gohl D.M."/>
        </authorList>
    </citation>
    <scope>NUCLEOTIDE SEQUENCE</scope>
    <source>
        <strain evidence="1">Duluth1</strain>
        <tissue evidence="1">Whole animal</tissue>
    </source>
</reference>
<evidence type="ECO:0000313" key="2">
    <source>
        <dbReference type="Proteomes" id="UP000828390"/>
    </source>
</evidence>
<dbReference type="Proteomes" id="UP000828390">
    <property type="component" value="Unassembled WGS sequence"/>
</dbReference>
<name>A0A9D4RH60_DREPO</name>
<comment type="caution">
    <text evidence="1">The sequence shown here is derived from an EMBL/GenBank/DDBJ whole genome shotgun (WGS) entry which is preliminary data.</text>
</comment>
<evidence type="ECO:0000313" key="1">
    <source>
        <dbReference type="EMBL" id="KAH3866402.1"/>
    </source>
</evidence>
<protein>
    <submittedName>
        <fullName evidence="1">Uncharacterized protein</fullName>
    </submittedName>
</protein>
<sequence length="129" mass="15175">MLTPHNEQRTTDKKRSQKLTMSTLCSEDDQVHKYENGRTYIFIEKKSLNEHFNGEAPSDINDVIYKSDNNVYIFSDDKVHIIKPSYDVEEISLDNNGNKNVYTKYTEKNFKFKQENRITGANAEQRVQF</sequence>
<dbReference type="EMBL" id="JAIWYP010000002">
    <property type="protein sequence ID" value="KAH3866402.1"/>
    <property type="molecule type" value="Genomic_DNA"/>
</dbReference>
<proteinExistence type="predicted"/>
<dbReference type="AlphaFoldDB" id="A0A9D4RH60"/>